<reference evidence="1" key="2">
    <citation type="journal article" date="2022" name="New Phytol.">
        <title>Evolutionary transition to the ectomycorrhizal habit in the genomes of a hyperdiverse lineage of mushroom-forming fungi.</title>
        <authorList>
            <person name="Looney B."/>
            <person name="Miyauchi S."/>
            <person name="Morin E."/>
            <person name="Drula E."/>
            <person name="Courty P.E."/>
            <person name="Kohler A."/>
            <person name="Kuo A."/>
            <person name="LaButti K."/>
            <person name="Pangilinan J."/>
            <person name="Lipzen A."/>
            <person name="Riley R."/>
            <person name="Andreopoulos W."/>
            <person name="He G."/>
            <person name="Johnson J."/>
            <person name="Nolan M."/>
            <person name="Tritt A."/>
            <person name="Barry K.W."/>
            <person name="Grigoriev I.V."/>
            <person name="Nagy L.G."/>
            <person name="Hibbett D."/>
            <person name="Henrissat B."/>
            <person name="Matheny P.B."/>
            <person name="Labbe J."/>
            <person name="Martin F.M."/>
        </authorList>
    </citation>
    <scope>NUCLEOTIDE SEQUENCE</scope>
    <source>
        <strain evidence="1">FP105234-sp</strain>
    </source>
</reference>
<dbReference type="Proteomes" id="UP000814033">
    <property type="component" value="Unassembled WGS sequence"/>
</dbReference>
<evidence type="ECO:0000313" key="2">
    <source>
        <dbReference type="Proteomes" id="UP000814033"/>
    </source>
</evidence>
<keyword evidence="2" id="KW-1185">Reference proteome</keyword>
<comment type="caution">
    <text evidence="1">The sequence shown here is derived from an EMBL/GenBank/DDBJ whole genome shotgun (WGS) entry which is preliminary data.</text>
</comment>
<name>A0ACB8R7V2_9AGAM</name>
<gene>
    <name evidence="1" type="ORF">FA95DRAFT_916110</name>
</gene>
<reference evidence="1" key="1">
    <citation type="submission" date="2021-02" db="EMBL/GenBank/DDBJ databases">
        <authorList>
            <consortium name="DOE Joint Genome Institute"/>
            <person name="Ahrendt S."/>
            <person name="Looney B.P."/>
            <person name="Miyauchi S."/>
            <person name="Morin E."/>
            <person name="Drula E."/>
            <person name="Courty P.E."/>
            <person name="Chicoki N."/>
            <person name="Fauchery L."/>
            <person name="Kohler A."/>
            <person name="Kuo A."/>
            <person name="Labutti K."/>
            <person name="Pangilinan J."/>
            <person name="Lipzen A."/>
            <person name="Riley R."/>
            <person name="Andreopoulos W."/>
            <person name="He G."/>
            <person name="Johnson J."/>
            <person name="Barry K.W."/>
            <person name="Grigoriev I.V."/>
            <person name="Nagy L."/>
            <person name="Hibbett D."/>
            <person name="Henrissat B."/>
            <person name="Matheny P.B."/>
            <person name="Labbe J."/>
            <person name="Martin F."/>
        </authorList>
    </citation>
    <scope>NUCLEOTIDE SEQUENCE</scope>
    <source>
        <strain evidence="1">FP105234-sp</strain>
    </source>
</reference>
<proteinExistence type="predicted"/>
<dbReference type="EMBL" id="MU276223">
    <property type="protein sequence ID" value="KAI0040154.1"/>
    <property type="molecule type" value="Genomic_DNA"/>
</dbReference>
<sequence>MQDFKSIVKPLISRLTQYKVPSIERDQSSCEDSLQTRATLVTSRALLQEIGELSVQTLNVNKAQLNEMNHNILELAKVLHEATAYAKGHGWIVPPDLQYTLELWPQELKSIENALVQYNNQKKKRLPLHLLDGGSKKKISYCNKRLNSLTNSHQATLLFTIKANVDFHSQPLLTNHRANTNVPAYSSTFYGRDSHMMAVLDLLIDVNKLPVRTVILGPGGIGKTTLALAILHHPTVVQKFHERIYFISCEGCLSTSMLMNEIAKVLGIQNHSDSLLKEQEILAYLESSPSLLCLDNFETLWNTESQIKHTVSMLLQKLGSILCVSLLITMRGLEYPEGIVWS</sequence>
<accession>A0ACB8R7V2</accession>
<feature type="non-terminal residue" evidence="1">
    <location>
        <position position="342"/>
    </location>
</feature>
<evidence type="ECO:0000313" key="1">
    <source>
        <dbReference type="EMBL" id="KAI0040154.1"/>
    </source>
</evidence>
<organism evidence="1 2">
    <name type="scientific">Auriscalpium vulgare</name>
    <dbReference type="NCBI Taxonomy" id="40419"/>
    <lineage>
        <taxon>Eukaryota</taxon>
        <taxon>Fungi</taxon>
        <taxon>Dikarya</taxon>
        <taxon>Basidiomycota</taxon>
        <taxon>Agaricomycotina</taxon>
        <taxon>Agaricomycetes</taxon>
        <taxon>Russulales</taxon>
        <taxon>Auriscalpiaceae</taxon>
        <taxon>Auriscalpium</taxon>
    </lineage>
</organism>
<protein>
    <submittedName>
        <fullName evidence="1">Uncharacterized protein</fullName>
    </submittedName>
</protein>